<feature type="domain" description="Peptidase S9 prolyl oligopeptidase catalytic" evidence="3">
    <location>
        <begin position="392"/>
        <end position="594"/>
    </location>
</feature>
<dbReference type="KEGG" id="scia:HUG15_01310"/>
<dbReference type="GO" id="GO:0006508">
    <property type="term" value="P:proteolysis"/>
    <property type="evidence" value="ECO:0007669"/>
    <property type="project" value="InterPro"/>
</dbReference>
<dbReference type="RefSeq" id="WP_200126518.1">
    <property type="nucleotide sequence ID" value="NZ_CP054705.1"/>
</dbReference>
<dbReference type="SUPFAM" id="SSF82171">
    <property type="entry name" value="DPP6 N-terminal domain-like"/>
    <property type="match status" value="1"/>
</dbReference>
<keyword evidence="2" id="KW-0720">Serine protease</keyword>
<protein>
    <submittedName>
        <fullName evidence="4">S9 family peptidase</fullName>
    </submittedName>
</protein>
<dbReference type="Gene3D" id="2.120.10.30">
    <property type="entry name" value="TolB, C-terminal domain"/>
    <property type="match status" value="1"/>
</dbReference>
<gene>
    <name evidence="4" type="ORF">HUG15_01310</name>
</gene>
<keyword evidence="5" id="KW-1185">Reference proteome</keyword>
<evidence type="ECO:0000259" key="3">
    <source>
        <dbReference type="Pfam" id="PF00326"/>
    </source>
</evidence>
<dbReference type="SUPFAM" id="SSF53474">
    <property type="entry name" value="alpha/beta-Hydrolases"/>
    <property type="match status" value="1"/>
</dbReference>
<dbReference type="PANTHER" id="PTHR42776">
    <property type="entry name" value="SERINE PEPTIDASE S9 FAMILY MEMBER"/>
    <property type="match status" value="1"/>
</dbReference>
<dbReference type="Pfam" id="PF00326">
    <property type="entry name" value="Peptidase_S9"/>
    <property type="match status" value="1"/>
</dbReference>
<dbReference type="InterPro" id="IPR011042">
    <property type="entry name" value="6-blade_b-propeller_TolB-like"/>
</dbReference>
<reference evidence="4 5" key="1">
    <citation type="submission" date="2020-06" db="EMBL/GenBank/DDBJ databases">
        <title>Genomic analysis of Salicibibacter sp. NKC5-3.</title>
        <authorList>
            <person name="Oh Y.J."/>
        </authorList>
    </citation>
    <scope>NUCLEOTIDE SEQUENCE [LARGE SCALE GENOMIC DNA]</scope>
    <source>
        <strain evidence="4 5">NKC5-3</strain>
    </source>
</reference>
<dbReference type="InterPro" id="IPR001375">
    <property type="entry name" value="Peptidase_S9_cat"/>
</dbReference>
<evidence type="ECO:0000313" key="5">
    <source>
        <dbReference type="Proteomes" id="UP000595823"/>
    </source>
</evidence>
<evidence type="ECO:0000256" key="1">
    <source>
        <dbReference type="ARBA" id="ARBA00022801"/>
    </source>
</evidence>
<dbReference type="InterPro" id="IPR002470">
    <property type="entry name" value="Peptidase_S9A"/>
</dbReference>
<name>A0A7T6Z0D5_9BACI</name>
<dbReference type="Pfam" id="PF07676">
    <property type="entry name" value="PD40"/>
    <property type="match status" value="1"/>
</dbReference>
<dbReference type="GO" id="GO:0004252">
    <property type="term" value="F:serine-type endopeptidase activity"/>
    <property type="evidence" value="ECO:0007669"/>
    <property type="project" value="InterPro"/>
</dbReference>
<accession>A0A7T6Z0D5</accession>
<evidence type="ECO:0000313" key="4">
    <source>
        <dbReference type="EMBL" id="QQK74376.1"/>
    </source>
</evidence>
<dbReference type="InterPro" id="IPR029058">
    <property type="entry name" value="AB_hydrolase_fold"/>
</dbReference>
<sequence>MVDHEKISEFLQVAKVSSPAFAPDGNTLSYITDAETGLPQLWAYDFKTRRKSQVLQTDDRVMFVKHLPDSAARIIGMDANGNERKQLYMVDGQHTLHRLTLDDDAIYQYGGASSDGRWVAWASNERHKACYDLYIAEVESGNIRMVYESDAATYNIMAWHPDGKHLLVQEKFTNLYNCLGLLDISGGNIRWLTSRRIHASYTNPRFSKDGKTLYILSNQDREFKSLAQIDMESYELTWLSEHHWDAGNLTIDEKGTQLAYTTNEGGVYRGWLYNLQDHRVIDWEVGMGTIEGLTFNADGTQLAFVFNGPTSTADVWTLDTNHLKINRLHCTSTTPSFEKSLRKPTLYNIHSFDGLEIPSFLYKPMNLDEQAPLAFWVHGGPESQTKAEYHPVIQCLVNLGYIVCAPNVRGSRGYGRTYIHLDDVRKRMDSVQDLVEIANTLKKEPEVDEHRVAVIGRSYGGFMVLASLTHHPDVFDAGIALVGISSFRTFLENTGPWRRKLREIEYGTIEEDGAFFDQIDPIHHTDRMTAPLLVSHGANDPRVPIAETEQMIADLKKRNHPIDYIRFEDEGHGIVKMKNQITAYSRMVNFLDTRLS</sequence>
<proteinExistence type="predicted"/>
<dbReference type="Gene3D" id="3.40.50.1820">
    <property type="entry name" value="alpha/beta hydrolase"/>
    <property type="match status" value="1"/>
</dbReference>
<keyword evidence="2" id="KW-0645">Protease</keyword>
<dbReference type="PANTHER" id="PTHR42776:SF27">
    <property type="entry name" value="DIPEPTIDYL PEPTIDASE FAMILY MEMBER 6"/>
    <property type="match status" value="1"/>
</dbReference>
<dbReference type="Proteomes" id="UP000595823">
    <property type="component" value="Chromosome"/>
</dbReference>
<keyword evidence="1" id="KW-0378">Hydrolase</keyword>
<organism evidence="4 5">
    <name type="scientific">Salicibibacter cibarius</name>
    <dbReference type="NCBI Taxonomy" id="2743000"/>
    <lineage>
        <taxon>Bacteria</taxon>
        <taxon>Bacillati</taxon>
        <taxon>Bacillota</taxon>
        <taxon>Bacilli</taxon>
        <taxon>Bacillales</taxon>
        <taxon>Bacillaceae</taxon>
        <taxon>Salicibibacter</taxon>
    </lineage>
</organism>
<dbReference type="InterPro" id="IPR011659">
    <property type="entry name" value="WD40"/>
</dbReference>
<dbReference type="AlphaFoldDB" id="A0A7T6Z0D5"/>
<evidence type="ECO:0000256" key="2">
    <source>
        <dbReference type="ARBA" id="ARBA00022825"/>
    </source>
</evidence>
<dbReference type="PRINTS" id="PR00862">
    <property type="entry name" value="PROLIGOPTASE"/>
</dbReference>
<dbReference type="EMBL" id="CP054705">
    <property type="protein sequence ID" value="QQK74376.1"/>
    <property type="molecule type" value="Genomic_DNA"/>
</dbReference>